<dbReference type="RefSeq" id="XP_020067568.1">
    <property type="nucleotide sequence ID" value="XM_020207273.1"/>
</dbReference>
<accession>A0A1E4SSF3</accession>
<dbReference type="AlphaFoldDB" id="A0A1E4SSF3"/>
<name>A0A1E4SSF3_9ASCO</name>
<organism evidence="1 2">
    <name type="scientific">Suhomyces tanzawaensis NRRL Y-17324</name>
    <dbReference type="NCBI Taxonomy" id="984487"/>
    <lineage>
        <taxon>Eukaryota</taxon>
        <taxon>Fungi</taxon>
        <taxon>Dikarya</taxon>
        <taxon>Ascomycota</taxon>
        <taxon>Saccharomycotina</taxon>
        <taxon>Pichiomycetes</taxon>
        <taxon>Debaryomycetaceae</taxon>
        <taxon>Suhomyces</taxon>
    </lineage>
</organism>
<evidence type="ECO:0000313" key="1">
    <source>
        <dbReference type="EMBL" id="ODV82446.1"/>
    </source>
</evidence>
<evidence type="ECO:0000313" key="2">
    <source>
        <dbReference type="Proteomes" id="UP000094285"/>
    </source>
</evidence>
<dbReference type="Proteomes" id="UP000094285">
    <property type="component" value="Unassembled WGS sequence"/>
</dbReference>
<reference evidence="2" key="1">
    <citation type="submission" date="2016-05" db="EMBL/GenBank/DDBJ databases">
        <title>Comparative genomics of biotechnologically important yeasts.</title>
        <authorList>
            <consortium name="DOE Joint Genome Institute"/>
            <person name="Riley R."/>
            <person name="Haridas S."/>
            <person name="Wolfe K.H."/>
            <person name="Lopes M.R."/>
            <person name="Hittinger C.T."/>
            <person name="Goker M."/>
            <person name="Salamov A."/>
            <person name="Wisecaver J."/>
            <person name="Long T.M."/>
            <person name="Aerts A.L."/>
            <person name="Barry K."/>
            <person name="Choi C."/>
            <person name="Clum A."/>
            <person name="Coughlan A.Y."/>
            <person name="Deshpande S."/>
            <person name="Douglass A.P."/>
            <person name="Hanson S.J."/>
            <person name="Klenk H.-P."/>
            <person name="Labutti K."/>
            <person name="Lapidus A."/>
            <person name="Lindquist E."/>
            <person name="Lipzen A."/>
            <person name="Meier-Kolthoff J.P."/>
            <person name="Ohm R.A."/>
            <person name="Otillar R.P."/>
            <person name="Pangilinan J."/>
            <person name="Peng Y."/>
            <person name="Rokas A."/>
            <person name="Rosa C.A."/>
            <person name="Scheuner C."/>
            <person name="Sibirny A.A."/>
            <person name="Slot J.C."/>
            <person name="Stielow J.B."/>
            <person name="Sun H."/>
            <person name="Kurtzman C.P."/>
            <person name="Blackwell M."/>
            <person name="Grigoriev I.V."/>
            <person name="Jeffries T.W."/>
        </authorList>
    </citation>
    <scope>NUCLEOTIDE SEQUENCE [LARGE SCALE GENOMIC DNA]</scope>
    <source>
        <strain evidence="2">NRRL Y-17324</strain>
    </source>
</reference>
<dbReference type="EMBL" id="KV453909">
    <property type="protein sequence ID" value="ODV82446.1"/>
    <property type="molecule type" value="Genomic_DNA"/>
</dbReference>
<keyword evidence="2" id="KW-1185">Reference proteome</keyword>
<proteinExistence type="predicted"/>
<dbReference type="GeneID" id="30981410"/>
<gene>
    <name evidence="1" type="ORF">CANTADRAFT_24953</name>
</gene>
<sequence>MNNDIQGDMKVSNWKREQKENNKLICYYTLVHKLSGNSKEMHANVTYSETRTVGFTNP</sequence>
<protein>
    <submittedName>
        <fullName evidence="1">Uncharacterized protein</fullName>
    </submittedName>
</protein>